<dbReference type="Proteomes" id="UP001057753">
    <property type="component" value="Unassembled WGS sequence"/>
</dbReference>
<protein>
    <submittedName>
        <fullName evidence="2">Energy-coupled thiamine transporter ThiT</fullName>
    </submittedName>
</protein>
<keyword evidence="1" id="KW-0472">Membrane</keyword>
<gene>
    <name evidence="2" type="primary">thiT</name>
    <name evidence="2" type="ORF">HXA33_05480</name>
</gene>
<dbReference type="Pfam" id="PF09515">
    <property type="entry name" value="Thia_YuaJ"/>
    <property type="match status" value="1"/>
</dbReference>
<dbReference type="InterPro" id="IPR012651">
    <property type="entry name" value="Thia_Transptr_ThiT"/>
</dbReference>
<sequence>MSEIAIMAALAFILDLMTLLRFWPQGGNVSLAMVPLLLIAFRSGWKVGVVTGFIFGLLNMTVNPYIVNWLQGILDYPVAFAVVGLAGIFKVLNQQVVMIIAGTVLGIGLRLLCHFTAGIVWFGEFAPEGTPVAIYSLTYNASYLVFSFIVCLIVLLLLHGGSKRLFHP</sequence>
<dbReference type="AlphaFoldDB" id="A0A9Q4B089"/>
<dbReference type="EMBL" id="JABXYM010000001">
    <property type="protein sequence ID" value="MCR6095991.1"/>
    <property type="molecule type" value="Genomic_DNA"/>
</dbReference>
<dbReference type="NCBIfam" id="TIGR02357">
    <property type="entry name" value="ECF_ThiT_YuaJ"/>
    <property type="match status" value="1"/>
</dbReference>
<evidence type="ECO:0000313" key="3">
    <source>
        <dbReference type="Proteomes" id="UP001057753"/>
    </source>
</evidence>
<feature type="transmembrane region" description="Helical" evidence="1">
    <location>
        <begin position="69"/>
        <end position="89"/>
    </location>
</feature>
<proteinExistence type="predicted"/>
<evidence type="ECO:0000256" key="1">
    <source>
        <dbReference type="SAM" id="Phobius"/>
    </source>
</evidence>
<dbReference type="GO" id="GO:0005886">
    <property type="term" value="C:plasma membrane"/>
    <property type="evidence" value="ECO:0007669"/>
    <property type="project" value="InterPro"/>
</dbReference>
<dbReference type="GO" id="GO:0015234">
    <property type="term" value="F:thiamine transmembrane transporter activity"/>
    <property type="evidence" value="ECO:0007669"/>
    <property type="project" value="InterPro"/>
</dbReference>
<evidence type="ECO:0000313" key="2">
    <source>
        <dbReference type="EMBL" id="MCR6095991.1"/>
    </source>
</evidence>
<feature type="transmembrane region" description="Helical" evidence="1">
    <location>
        <begin position="6"/>
        <end position="24"/>
    </location>
</feature>
<organism evidence="2 3">
    <name type="scientific">Salipaludibacillus agaradhaerens</name>
    <name type="common">Bacillus agaradhaerens</name>
    <dbReference type="NCBI Taxonomy" id="76935"/>
    <lineage>
        <taxon>Bacteria</taxon>
        <taxon>Bacillati</taxon>
        <taxon>Bacillota</taxon>
        <taxon>Bacilli</taxon>
        <taxon>Bacillales</taxon>
        <taxon>Bacillaceae</taxon>
    </lineage>
</organism>
<keyword evidence="1" id="KW-0812">Transmembrane</keyword>
<dbReference type="Gene3D" id="1.10.1760.20">
    <property type="match status" value="1"/>
</dbReference>
<accession>A0A9Q4B089</accession>
<feature type="transmembrane region" description="Helical" evidence="1">
    <location>
        <begin position="141"/>
        <end position="158"/>
    </location>
</feature>
<feature type="transmembrane region" description="Helical" evidence="1">
    <location>
        <begin position="96"/>
        <end position="121"/>
    </location>
</feature>
<feature type="transmembrane region" description="Helical" evidence="1">
    <location>
        <begin position="36"/>
        <end position="57"/>
    </location>
</feature>
<reference evidence="2" key="1">
    <citation type="submission" date="2020-06" db="EMBL/GenBank/DDBJ databases">
        <title>Insight into the genomes of haloalkaliphilic bacilli from Kenyan soda lakes.</title>
        <authorList>
            <person name="Mwirichia R."/>
            <person name="Villamizar G.C."/>
            <person name="Poehlein A."/>
            <person name="Mugweru J."/>
            <person name="Kipnyargis A."/>
            <person name="Kiplimo D."/>
            <person name="Orwa P."/>
            <person name="Daniel R."/>
        </authorList>
    </citation>
    <scope>NUCLEOTIDE SEQUENCE</scope>
    <source>
        <strain evidence="2">B1096_S55</strain>
    </source>
</reference>
<comment type="caution">
    <text evidence="2">The sequence shown here is derived from an EMBL/GenBank/DDBJ whole genome shotgun (WGS) entry which is preliminary data.</text>
</comment>
<keyword evidence="1" id="KW-1133">Transmembrane helix</keyword>
<name>A0A9Q4B089_SALAG</name>
<keyword evidence="3" id="KW-1185">Reference proteome</keyword>